<dbReference type="Pfam" id="PF12708">
    <property type="entry name" value="Pect-lyase_RHGA_epim"/>
    <property type="match status" value="1"/>
</dbReference>
<comment type="caution">
    <text evidence="3">The sequence shown here is derived from an EMBL/GenBank/DDBJ whole genome shotgun (WGS) entry which is preliminary data.</text>
</comment>
<dbReference type="EMBL" id="JAAGWE010000012">
    <property type="protein sequence ID" value="NEM05937.1"/>
    <property type="molecule type" value="Genomic_DNA"/>
</dbReference>
<dbReference type="InterPro" id="IPR006311">
    <property type="entry name" value="TAT_signal"/>
</dbReference>
<name>A0A6P0GF90_9ACTN</name>
<gene>
    <name evidence="3" type="ORF">GCU54_07865</name>
</gene>
<dbReference type="InterPro" id="IPR012334">
    <property type="entry name" value="Pectin_lyas_fold"/>
</dbReference>
<sequence length="272" mass="28113">MPHHPGWRRRDLLPLGTGVGVAGVLTAAEDGLGGPAGSGAASERGPQGPVFVGDHGARGDGVTDDTAALQAVIDDHAGRVIVFGGGTHLVSRLLLPSGSRLGLGTAVLRRTANTHSAAGGTTLRNADLETGNEDITVLGGAIEDGADATGRLLGFVNARRVDVRGTALRKGDSAFVDWMFLLEGCEDVHVSDVRITGGTEVGEDDLHIKASSRVTVANCTIESGDDALAIVQEYQQRQAICDIAVTNCVLSSRGAHMVRVSVVPQESRGTRT</sequence>
<dbReference type="Proteomes" id="UP000471126">
    <property type="component" value="Unassembled WGS sequence"/>
</dbReference>
<accession>A0A6P0GF90</accession>
<dbReference type="InterPro" id="IPR011050">
    <property type="entry name" value="Pectin_lyase_fold/virulence"/>
</dbReference>
<evidence type="ECO:0000259" key="2">
    <source>
        <dbReference type="Pfam" id="PF12708"/>
    </source>
</evidence>
<dbReference type="RefSeq" id="WP_163476092.1">
    <property type="nucleotide sequence ID" value="NZ_JAAGWE010000012.1"/>
</dbReference>
<protein>
    <recommendedName>
        <fullName evidence="2">Rhamnogalacturonase A/B/Epimerase-like pectate lyase domain-containing protein</fullName>
    </recommendedName>
</protein>
<feature type="region of interest" description="Disordered" evidence="1">
    <location>
        <begin position="33"/>
        <end position="59"/>
    </location>
</feature>
<reference evidence="3 4" key="1">
    <citation type="submission" date="2019-12" db="EMBL/GenBank/DDBJ databases">
        <title>WGS of CPCC 203550 I12A-02606.</title>
        <authorList>
            <person name="Jiang Z."/>
        </authorList>
    </citation>
    <scope>NUCLEOTIDE SEQUENCE [LARGE SCALE GENOMIC DNA]</scope>
    <source>
        <strain evidence="3 4">I12A-02606</strain>
    </source>
</reference>
<feature type="domain" description="Rhamnogalacturonase A/B/Epimerase-like pectate lyase" evidence="2">
    <location>
        <begin position="52"/>
        <end position="248"/>
    </location>
</feature>
<dbReference type="Gene3D" id="2.160.20.10">
    <property type="entry name" value="Single-stranded right-handed beta-helix, Pectin lyase-like"/>
    <property type="match status" value="1"/>
</dbReference>
<evidence type="ECO:0000313" key="3">
    <source>
        <dbReference type="EMBL" id="NEM05937.1"/>
    </source>
</evidence>
<dbReference type="InterPro" id="IPR024535">
    <property type="entry name" value="RHGA/B-epi-like_pectate_lyase"/>
</dbReference>
<evidence type="ECO:0000313" key="4">
    <source>
        <dbReference type="Proteomes" id="UP000471126"/>
    </source>
</evidence>
<evidence type="ECO:0000256" key="1">
    <source>
        <dbReference type="SAM" id="MobiDB-lite"/>
    </source>
</evidence>
<dbReference type="SUPFAM" id="SSF51126">
    <property type="entry name" value="Pectin lyase-like"/>
    <property type="match status" value="1"/>
</dbReference>
<organism evidence="3 4">
    <name type="scientific">Geodermatophilus normandii</name>
    <dbReference type="NCBI Taxonomy" id="1137989"/>
    <lineage>
        <taxon>Bacteria</taxon>
        <taxon>Bacillati</taxon>
        <taxon>Actinomycetota</taxon>
        <taxon>Actinomycetes</taxon>
        <taxon>Geodermatophilales</taxon>
        <taxon>Geodermatophilaceae</taxon>
        <taxon>Geodermatophilus</taxon>
    </lineage>
</organism>
<dbReference type="PROSITE" id="PS51318">
    <property type="entry name" value="TAT"/>
    <property type="match status" value="1"/>
</dbReference>
<dbReference type="AlphaFoldDB" id="A0A6P0GF90"/>
<proteinExistence type="predicted"/>